<protein>
    <submittedName>
        <fullName evidence="1">Uncharacterized protein</fullName>
    </submittedName>
</protein>
<accession>A0A947DCU7</accession>
<reference evidence="1" key="2">
    <citation type="journal article" date="2021" name="Mar. Drugs">
        <title>Genome Reduction and Secondary Metabolism of the Marine Sponge-Associated Cyanobacterium Leptothoe.</title>
        <authorList>
            <person name="Konstantinou D."/>
            <person name="Popin R.V."/>
            <person name="Fewer D.P."/>
            <person name="Sivonen K."/>
            <person name="Gkelis S."/>
        </authorList>
    </citation>
    <scope>NUCLEOTIDE SEQUENCE</scope>
    <source>
        <strain evidence="1">TAU-MAC 1115</strain>
    </source>
</reference>
<keyword evidence="2" id="KW-1185">Reference proteome</keyword>
<reference evidence="1" key="1">
    <citation type="submission" date="2020-11" db="EMBL/GenBank/DDBJ databases">
        <authorList>
            <person name="Konstantinou D."/>
            <person name="Gkelis S."/>
            <person name="Popin R."/>
            <person name="Fewer D."/>
            <person name="Sivonen K."/>
        </authorList>
    </citation>
    <scope>NUCLEOTIDE SEQUENCE</scope>
    <source>
        <strain evidence="1">TAU-MAC 1115</strain>
    </source>
</reference>
<proteinExistence type="predicted"/>
<name>A0A947DCU7_9CYAN</name>
<evidence type="ECO:0000313" key="2">
    <source>
        <dbReference type="Proteomes" id="UP000717364"/>
    </source>
</evidence>
<dbReference type="AlphaFoldDB" id="A0A947DCU7"/>
<dbReference type="EMBL" id="JADOES010000002">
    <property type="protein sequence ID" value="MBT9314054.1"/>
    <property type="molecule type" value="Genomic_DNA"/>
</dbReference>
<comment type="caution">
    <text evidence="1">The sequence shown here is derived from an EMBL/GenBank/DDBJ whole genome shotgun (WGS) entry which is preliminary data.</text>
</comment>
<organism evidence="1 2">
    <name type="scientific">Leptothoe spongobia TAU-MAC 1115</name>
    <dbReference type="NCBI Taxonomy" id="1967444"/>
    <lineage>
        <taxon>Bacteria</taxon>
        <taxon>Bacillati</taxon>
        <taxon>Cyanobacteriota</taxon>
        <taxon>Cyanophyceae</taxon>
        <taxon>Nodosilineales</taxon>
        <taxon>Cymatolegaceae</taxon>
        <taxon>Leptothoe</taxon>
        <taxon>Leptothoe spongobia</taxon>
    </lineage>
</organism>
<gene>
    <name evidence="1" type="ORF">IXB50_01275</name>
</gene>
<dbReference type="RefSeq" id="WP_215607124.1">
    <property type="nucleotide sequence ID" value="NZ_JADOES010000002.1"/>
</dbReference>
<dbReference type="Proteomes" id="UP000717364">
    <property type="component" value="Unassembled WGS sequence"/>
</dbReference>
<evidence type="ECO:0000313" key="1">
    <source>
        <dbReference type="EMBL" id="MBT9314054.1"/>
    </source>
</evidence>
<sequence>MAISADKNINYGGDLVNQKYRPLDNIVYDRKNKKYYGALLDNRWNQLMDADILPKPLLLATSNWRTIIRSEAGKRPPLVVISSNRSKWIKQGIEAANQKLLVLDERSFRSASDLRALMSEEVSPPIYCRTRIAPGTNNNRNIYIVVNISEYETYKNNLAGTGITVIGWVFKRSTPHPPPNRSHFVGFGASRFAAIQFCKELRTAATPPKGDAPWDYAWLFDDNVVALGKFPGYGAIEDKIKEVENCVSVGFSGGTKAEEHWRISAWAQTESANGRGQQSDTVPNAANSEGLIQQAALWNIKYLTDKAINFSPVYISSAEDVSFVNYFKRQKISYLFYKGISVVKERVSIYDQEINKVNSMRQGYTAWFSDAENSGVSENGLPPPVMVDPQQGNGEQKLSDFIVNHVLPDKMKGDFNIRHLANSQAVEQITSGAIEEKVLIEDRVIDRVFKISGISVDRRDMP</sequence>